<reference evidence="2 3" key="1">
    <citation type="submission" date="2017-09" db="EMBL/GenBank/DDBJ databases">
        <authorList>
            <person name="Ehlers B."/>
            <person name="Leendertz F.H."/>
        </authorList>
    </citation>
    <scope>NUCLEOTIDE SEQUENCE [LARGE SCALE GENOMIC DNA]</scope>
    <source>
        <strain evidence="2 3">USBA 140</strain>
    </source>
</reference>
<evidence type="ECO:0000313" key="2">
    <source>
        <dbReference type="EMBL" id="SOD92533.1"/>
    </source>
</evidence>
<dbReference type="CDD" id="cd02440">
    <property type="entry name" value="AdoMet_MTases"/>
    <property type="match status" value="1"/>
</dbReference>
<accession>A0A286GAI2</accession>
<dbReference type="PANTHER" id="PTHR42912:SF93">
    <property type="entry name" value="N6-ADENOSINE-METHYLTRANSFERASE TMT1A"/>
    <property type="match status" value="1"/>
</dbReference>
<feature type="domain" description="Methyltransferase" evidence="1">
    <location>
        <begin position="58"/>
        <end position="151"/>
    </location>
</feature>
<dbReference type="Pfam" id="PF13649">
    <property type="entry name" value="Methyltransf_25"/>
    <property type="match status" value="1"/>
</dbReference>
<proteinExistence type="predicted"/>
<dbReference type="InterPro" id="IPR029063">
    <property type="entry name" value="SAM-dependent_MTases_sf"/>
</dbReference>
<keyword evidence="2" id="KW-0489">Methyltransferase</keyword>
<dbReference type="AlphaFoldDB" id="A0A286GAI2"/>
<name>A0A286GAI2_9PROT</name>
<keyword evidence="3" id="KW-1185">Reference proteome</keyword>
<dbReference type="InterPro" id="IPR050508">
    <property type="entry name" value="Methyltransf_Superfamily"/>
</dbReference>
<dbReference type="PANTHER" id="PTHR42912">
    <property type="entry name" value="METHYLTRANSFERASE"/>
    <property type="match status" value="1"/>
</dbReference>
<dbReference type="InterPro" id="IPR041698">
    <property type="entry name" value="Methyltransf_25"/>
</dbReference>
<dbReference type="RefSeq" id="WP_245913389.1">
    <property type="nucleotide sequence ID" value="NZ_OCNJ01000002.1"/>
</dbReference>
<dbReference type="Proteomes" id="UP000219621">
    <property type="component" value="Unassembled WGS sequence"/>
</dbReference>
<organism evidence="2 3">
    <name type="scientific">Caenispirillum bisanense</name>
    <dbReference type="NCBI Taxonomy" id="414052"/>
    <lineage>
        <taxon>Bacteria</taxon>
        <taxon>Pseudomonadati</taxon>
        <taxon>Pseudomonadota</taxon>
        <taxon>Alphaproteobacteria</taxon>
        <taxon>Rhodospirillales</taxon>
        <taxon>Novispirillaceae</taxon>
        <taxon>Caenispirillum</taxon>
    </lineage>
</organism>
<sequence>MFESSPAAPSLAASGATAESRRKYQRIAPVYDLLDAVYERSWKARLRHAAFAGLTGRVLDAGAGTGCNIPAYPAGALVTAVDLSPAMLDRARRRAERLGRAVSFREADLTATGLPAGSFDAAVATFVFCVVPEDAQGPAWAELARLVRPGGEIRVLDYARSRKPLARAWEDLMAPWLNFAFAARYTAAYDRHAVAAGLEPVEDRFVVGDVVRFLRFRVPGG</sequence>
<evidence type="ECO:0000313" key="3">
    <source>
        <dbReference type="Proteomes" id="UP000219621"/>
    </source>
</evidence>
<dbReference type="GO" id="GO:0032259">
    <property type="term" value="P:methylation"/>
    <property type="evidence" value="ECO:0007669"/>
    <property type="project" value="UniProtKB-KW"/>
</dbReference>
<dbReference type="GO" id="GO:0008168">
    <property type="term" value="F:methyltransferase activity"/>
    <property type="evidence" value="ECO:0007669"/>
    <property type="project" value="UniProtKB-KW"/>
</dbReference>
<dbReference type="EMBL" id="OCNJ01000002">
    <property type="protein sequence ID" value="SOD92533.1"/>
    <property type="molecule type" value="Genomic_DNA"/>
</dbReference>
<keyword evidence="2" id="KW-0808">Transferase</keyword>
<dbReference type="Gene3D" id="3.40.50.150">
    <property type="entry name" value="Vaccinia Virus protein VP39"/>
    <property type="match status" value="1"/>
</dbReference>
<evidence type="ECO:0000259" key="1">
    <source>
        <dbReference type="Pfam" id="PF13649"/>
    </source>
</evidence>
<dbReference type="SUPFAM" id="SSF53335">
    <property type="entry name" value="S-adenosyl-L-methionine-dependent methyltransferases"/>
    <property type="match status" value="1"/>
</dbReference>
<protein>
    <submittedName>
        <fullName evidence="2">Phosphatidylethanolamine N-methyltransferase /phosphatidyl-N-methylethanolamine N-methyltransferase</fullName>
    </submittedName>
</protein>
<gene>
    <name evidence="2" type="ORF">SAMN05421508_102482</name>
</gene>